<name>A0A9P0BFD5_BRAAE</name>
<dbReference type="Proteomes" id="UP001154078">
    <property type="component" value="Chromosome 8"/>
</dbReference>
<keyword evidence="6 8" id="KW-1133">Transmembrane helix</keyword>
<dbReference type="Gene3D" id="1.20.1560.10">
    <property type="entry name" value="ABC transporter type 1, transmembrane domain"/>
    <property type="match status" value="2"/>
</dbReference>
<accession>A0A9P0BFD5</accession>
<evidence type="ECO:0000259" key="10">
    <source>
        <dbReference type="PROSITE" id="PS50929"/>
    </source>
</evidence>
<keyword evidence="3 8" id="KW-0812">Transmembrane</keyword>
<evidence type="ECO:0000256" key="6">
    <source>
        <dbReference type="ARBA" id="ARBA00022989"/>
    </source>
</evidence>
<dbReference type="PROSITE" id="PS50893">
    <property type="entry name" value="ABC_TRANSPORTER_2"/>
    <property type="match status" value="2"/>
</dbReference>
<reference evidence="11" key="1">
    <citation type="submission" date="2021-12" db="EMBL/GenBank/DDBJ databases">
        <authorList>
            <person name="King R."/>
        </authorList>
    </citation>
    <scope>NUCLEOTIDE SEQUENCE</scope>
</reference>
<dbReference type="GO" id="GO:0016020">
    <property type="term" value="C:membrane"/>
    <property type="evidence" value="ECO:0007669"/>
    <property type="project" value="UniProtKB-SubCell"/>
</dbReference>
<keyword evidence="7 8" id="KW-0472">Membrane</keyword>
<feature type="transmembrane region" description="Helical" evidence="8">
    <location>
        <begin position="233"/>
        <end position="254"/>
    </location>
</feature>
<dbReference type="SUPFAM" id="SSF52540">
    <property type="entry name" value="P-loop containing nucleoside triphosphate hydrolases"/>
    <property type="match status" value="2"/>
</dbReference>
<dbReference type="EMBL" id="OV121139">
    <property type="protein sequence ID" value="CAH0561977.1"/>
    <property type="molecule type" value="Genomic_DNA"/>
</dbReference>
<feature type="non-terminal residue" evidence="11">
    <location>
        <position position="1204"/>
    </location>
</feature>
<evidence type="ECO:0000256" key="5">
    <source>
        <dbReference type="ARBA" id="ARBA00022840"/>
    </source>
</evidence>
<dbReference type="Pfam" id="PF00005">
    <property type="entry name" value="ABC_tran"/>
    <property type="match status" value="2"/>
</dbReference>
<feature type="domain" description="ABC transmembrane type-1" evidence="10">
    <location>
        <begin position="104"/>
        <end position="373"/>
    </location>
</feature>
<dbReference type="InterPro" id="IPR003439">
    <property type="entry name" value="ABC_transporter-like_ATP-bd"/>
</dbReference>
<evidence type="ECO:0000313" key="11">
    <source>
        <dbReference type="EMBL" id="CAH0561977.1"/>
    </source>
</evidence>
<dbReference type="AlphaFoldDB" id="A0A9P0BFD5"/>
<dbReference type="GO" id="GO:0140359">
    <property type="term" value="F:ABC-type transporter activity"/>
    <property type="evidence" value="ECO:0007669"/>
    <property type="project" value="InterPro"/>
</dbReference>
<feature type="domain" description="ABC transporter" evidence="9">
    <location>
        <begin position="996"/>
        <end position="1204"/>
    </location>
</feature>
<evidence type="ECO:0000256" key="1">
    <source>
        <dbReference type="ARBA" id="ARBA00004141"/>
    </source>
</evidence>
<feature type="domain" description="ABC transmembrane type-1" evidence="10">
    <location>
        <begin position="726"/>
        <end position="960"/>
    </location>
</feature>
<evidence type="ECO:0000256" key="3">
    <source>
        <dbReference type="ARBA" id="ARBA00022692"/>
    </source>
</evidence>
<dbReference type="GO" id="GO:0005524">
    <property type="term" value="F:ATP binding"/>
    <property type="evidence" value="ECO:0007669"/>
    <property type="project" value="UniProtKB-KW"/>
</dbReference>
<dbReference type="PROSITE" id="PS50929">
    <property type="entry name" value="ABC_TM1F"/>
    <property type="match status" value="2"/>
</dbReference>
<dbReference type="InterPro" id="IPR011527">
    <property type="entry name" value="ABC1_TM_dom"/>
</dbReference>
<dbReference type="InterPro" id="IPR003593">
    <property type="entry name" value="AAA+_ATPase"/>
</dbReference>
<dbReference type="SMART" id="SM00382">
    <property type="entry name" value="AAA"/>
    <property type="match status" value="2"/>
</dbReference>
<dbReference type="PROSITE" id="PS00211">
    <property type="entry name" value="ABC_TRANSPORTER_1"/>
    <property type="match status" value="2"/>
</dbReference>
<feature type="transmembrane region" description="Helical" evidence="8">
    <location>
        <begin position="209"/>
        <end position="227"/>
    </location>
</feature>
<dbReference type="InterPro" id="IPR017871">
    <property type="entry name" value="ABC_transporter-like_CS"/>
</dbReference>
<keyword evidence="4" id="KW-0547">Nucleotide-binding</keyword>
<dbReference type="CDD" id="cd18580">
    <property type="entry name" value="ABC_6TM_ABCC_D2"/>
    <property type="match status" value="1"/>
</dbReference>
<keyword evidence="5" id="KW-0067">ATP-binding</keyword>
<feature type="domain" description="ABC transporter" evidence="9">
    <location>
        <begin position="404"/>
        <end position="621"/>
    </location>
</feature>
<feature type="transmembrane region" description="Helical" evidence="8">
    <location>
        <begin position="904"/>
        <end position="925"/>
    </location>
</feature>
<proteinExistence type="predicted"/>
<evidence type="ECO:0000256" key="4">
    <source>
        <dbReference type="ARBA" id="ARBA00022741"/>
    </source>
</evidence>
<evidence type="ECO:0000313" key="12">
    <source>
        <dbReference type="Proteomes" id="UP001154078"/>
    </source>
</evidence>
<evidence type="ECO:0000256" key="2">
    <source>
        <dbReference type="ARBA" id="ARBA00022448"/>
    </source>
</evidence>
<evidence type="ECO:0000256" key="8">
    <source>
        <dbReference type="SAM" id="Phobius"/>
    </source>
</evidence>
<feature type="transmembrane region" description="Helical" evidence="8">
    <location>
        <begin position="665"/>
        <end position="684"/>
    </location>
</feature>
<protein>
    <submittedName>
        <fullName evidence="11">Uncharacterized protein</fullName>
    </submittedName>
</protein>
<feature type="transmembrane region" description="Helical" evidence="8">
    <location>
        <begin position="811"/>
        <end position="836"/>
    </location>
</feature>
<feature type="transmembrane region" description="Helical" evidence="8">
    <location>
        <begin position="133"/>
        <end position="153"/>
    </location>
</feature>
<dbReference type="FunFam" id="3.40.50.300:FF:000163">
    <property type="entry name" value="Multidrug resistance-associated protein member 4"/>
    <property type="match status" value="1"/>
</dbReference>
<keyword evidence="12" id="KW-1185">Reference proteome</keyword>
<dbReference type="OrthoDB" id="6500128at2759"/>
<dbReference type="PANTHER" id="PTHR24223">
    <property type="entry name" value="ATP-BINDING CASSETTE SUB-FAMILY C"/>
    <property type="match status" value="1"/>
</dbReference>
<evidence type="ECO:0000259" key="9">
    <source>
        <dbReference type="PROSITE" id="PS50893"/>
    </source>
</evidence>
<dbReference type="PANTHER" id="PTHR24223:SF448">
    <property type="entry name" value="FI20146P1-RELATED"/>
    <property type="match status" value="1"/>
</dbReference>
<feature type="transmembrane region" description="Helical" evidence="8">
    <location>
        <begin position="316"/>
        <end position="340"/>
    </location>
</feature>
<comment type="subcellular location">
    <subcellularLocation>
        <location evidence="1">Membrane</location>
        <topology evidence="1">Multi-pass membrane protein</topology>
    </subcellularLocation>
</comment>
<dbReference type="CDD" id="cd03244">
    <property type="entry name" value="ABCC_MRP_domain2"/>
    <property type="match status" value="1"/>
</dbReference>
<feature type="transmembrane region" description="Helical" evidence="8">
    <location>
        <begin position="725"/>
        <end position="747"/>
    </location>
</feature>
<dbReference type="Gene3D" id="3.40.50.300">
    <property type="entry name" value="P-loop containing nucleotide triphosphate hydrolases"/>
    <property type="match status" value="2"/>
</dbReference>
<feature type="transmembrane region" description="Helical" evidence="8">
    <location>
        <begin position="346"/>
        <end position="372"/>
    </location>
</feature>
<dbReference type="GO" id="GO:0016887">
    <property type="term" value="F:ATP hydrolysis activity"/>
    <property type="evidence" value="ECO:0007669"/>
    <property type="project" value="InterPro"/>
</dbReference>
<dbReference type="InterPro" id="IPR036640">
    <property type="entry name" value="ABC1_TM_sf"/>
</dbReference>
<dbReference type="InterPro" id="IPR050173">
    <property type="entry name" value="ABC_transporter_C-like"/>
</dbReference>
<dbReference type="InterPro" id="IPR027417">
    <property type="entry name" value="P-loop_NTPase"/>
</dbReference>
<feature type="transmembrane region" description="Helical" evidence="8">
    <location>
        <begin position="937"/>
        <end position="958"/>
    </location>
</feature>
<dbReference type="SUPFAM" id="SSF90123">
    <property type="entry name" value="ABC transporter transmembrane region"/>
    <property type="match status" value="2"/>
</dbReference>
<sequence length="1204" mass="137860">MRVNDFQRKPHPKDSAGLISSFTLWFLVPLLRKAFKKDLLEKDLPEVPKFLKTKKCGDNMTKIYKNVEGKVNKPSILYVIWSKYKYYYLIYLLTPYLGIKAFRSIFQPHLISKFISYFKEDQHDITFEEGLNYSIKLIMLEVFYQFIMGYYNLHSTNFAVKMRVSLSSMIFRKILRLKNSSLLKAGEGNVISLLTKDVAIFEKGLKASADWFVSIIQLLLTCVLLYLKTGPISLLGISFLFLVLSLEICIGKYISYIRVIIDNKTGERIKATKETLASLKVIKMLSWENFFLKKIAQLRRVEVNSMLKDAYAKSMIVVLGSLCPDMMIYIFVMSFVYMNVSLDVEVIFYIINCVRSMKILISFLIPLSLGFLADLKGSLFRLNNFLQLDEIEEKFDKFTDSPKVLLQNFSVNICDKAIIKNVSLNFHKGITSIMGPYGSGKTSFLLSILREYPHEGFLIRKGRISYASQNPWLFPGSIKNNILFGEQYDSKKYHDTLKICQLKNDIKSFDNFDNMNVVNGGLNLSKGQQARIGLARAIYKDSEIYLIDDCLASLDSKIQGDIVSGLVDFFKGKICIIVTQNNELIRRSDKTLLVKDGEVNYVEPESVDDDILKLSSRSKSEENFEDNDDDYAEDSKLLEEGNIYDEVQKQGNVPLKYYLKYIQFGRGYIVLILIIFIFGLSQYAESNATKTLTKWIDLEQNKKSTTANTTFLDHVTEESSETNQFYSILLFSSIGLTLIKIFVFYDFTKTACIKINKELTTKILNSTLTFTDTHLFGSILNRFSQDMNNVDEHIPSVFLDIFRMFSALTGIIIIVCMVDIKLLIPIGCLLLIMFLLRKFYVPAARSFMRLETSTRSAFIGHLNSTIEGIETIRAHNHQNLNNAMFEDFHDLYASSHYTIMLLPWFYSLFMTVTCLVFVYSILWAFMFILKGISAGNIGLALIQLFSISNAITMAFMSITSGEVVMTSFERIMEYTEQKQEDNEGVTDENWPQKACISFRNVNMSYDKVNILSNINLDVEDGEKVGIIGRTGSGKSTLISLIMRLYHYEGTILIDNRDIKTIPLNCLRKNIDIIPQNPILFSGNIRDNLDPFNEHTDETIWETLEKLKIKNFVQDIYCEIDASKLSAGEKQLICMARAMLRKSKIIIMDEATANIDSDMGMFLKNVLNEHFAKSTVISIAHKSSCIKGYDRFFQIDSGQLAECKV</sequence>
<evidence type="ECO:0000256" key="7">
    <source>
        <dbReference type="ARBA" id="ARBA00023136"/>
    </source>
</evidence>
<feature type="transmembrane region" description="Helical" evidence="8">
    <location>
        <begin position="86"/>
        <end position="106"/>
    </location>
</feature>
<dbReference type="InterPro" id="IPR044726">
    <property type="entry name" value="ABCC_6TM_D2"/>
</dbReference>
<keyword evidence="2" id="KW-0813">Transport</keyword>
<organism evidence="11 12">
    <name type="scientific">Brassicogethes aeneus</name>
    <name type="common">Rape pollen beetle</name>
    <name type="synonym">Meligethes aeneus</name>
    <dbReference type="NCBI Taxonomy" id="1431903"/>
    <lineage>
        <taxon>Eukaryota</taxon>
        <taxon>Metazoa</taxon>
        <taxon>Ecdysozoa</taxon>
        <taxon>Arthropoda</taxon>
        <taxon>Hexapoda</taxon>
        <taxon>Insecta</taxon>
        <taxon>Pterygota</taxon>
        <taxon>Neoptera</taxon>
        <taxon>Endopterygota</taxon>
        <taxon>Coleoptera</taxon>
        <taxon>Polyphaga</taxon>
        <taxon>Cucujiformia</taxon>
        <taxon>Nitidulidae</taxon>
        <taxon>Meligethinae</taxon>
        <taxon>Brassicogethes</taxon>
    </lineage>
</organism>
<gene>
    <name evidence="11" type="ORF">MELIAE_LOCUS11241</name>
</gene>
<dbReference type="Pfam" id="PF00664">
    <property type="entry name" value="ABC_membrane"/>
    <property type="match status" value="2"/>
</dbReference>